<dbReference type="InterPro" id="IPR014013">
    <property type="entry name" value="Helic_SF1/SF2_ATP-bd_DinG/Rad3"/>
</dbReference>
<dbReference type="PANTHER" id="PTHR11472">
    <property type="entry name" value="DNA REPAIR DEAD HELICASE RAD3/XP-D SUBFAMILY MEMBER"/>
    <property type="match status" value="1"/>
</dbReference>
<dbReference type="EMBL" id="JACXSI010000069">
    <property type="protein sequence ID" value="MBD3110443.1"/>
    <property type="molecule type" value="Genomic_DNA"/>
</dbReference>
<name>A0A927CZA1_9BACI</name>
<dbReference type="InterPro" id="IPR045028">
    <property type="entry name" value="DinG/Rad3-like"/>
</dbReference>
<evidence type="ECO:0000256" key="3">
    <source>
        <dbReference type="ARBA" id="ARBA00022840"/>
    </source>
</evidence>
<dbReference type="Proteomes" id="UP000602076">
    <property type="component" value="Unassembled WGS sequence"/>
</dbReference>
<evidence type="ECO:0000313" key="6">
    <source>
        <dbReference type="EMBL" id="MBD3110443.1"/>
    </source>
</evidence>
<keyword evidence="1" id="KW-0547">Nucleotide-binding</keyword>
<dbReference type="GO" id="GO:0006139">
    <property type="term" value="P:nucleobase-containing compound metabolic process"/>
    <property type="evidence" value="ECO:0007669"/>
    <property type="project" value="InterPro"/>
</dbReference>
<feature type="domain" description="Helicase ATP-binding" evidence="5">
    <location>
        <begin position="31"/>
        <end position="305"/>
    </location>
</feature>
<dbReference type="InterPro" id="IPR027417">
    <property type="entry name" value="P-loop_NTPase"/>
</dbReference>
<dbReference type="Pfam" id="PF13307">
    <property type="entry name" value="Helicase_C_2"/>
    <property type="match status" value="1"/>
</dbReference>
<sequence length="645" mass="74703">MFTMLKTLPFTISKNDAFYDKLSEWIGDVFYDILPEKGFEERDEQIFMAFQLEKAFKEKKTIFAEAGVGTGKTIVYLLYAICYARYTNKPAIISCADETLIEQLVKEEGDIAKLSESLGLNIDVRLAKSRDQYVCLNKMDRAYMEEDSENIDQLYDDLPKFINDFSSMTKFEVYGDRKEYPYLTDEEWSKVGWDSLQNCFSCEKRHRCGQTLSRDHYRKAQDLIVCSHDFFMEHIWTKEARKREGQLPLLPEYSTVIFDEGHLLEFSAQKGLTYRIAEDTLFEVLTALQANDMREETLLLIEDCIHENEEFFKQLQDGSHHIKGSHRYEITVPKLIQQKAERLQKHIDEILEALVFEAEMYTIDEYTLKGSEEFLEQVSYSLSLFSTGKNAVVWLEKADLKNVLVIMPRLVSDILGQEVFSKKMPYVFSSATLSEEGSFDYIANSLGIKDYLSFSVDSPFDYEEVMKVELSMADAQDTSSKDQAVIELMRENNGSTLVLFPSLEEMEQFKKVVSAEEFAFPVYFEGDEEMSKTVKRFQNEQHSVLCSYHLWEGLDVPGHALTKVVIYNLPYPPNDPVFQAKREVLDNPFEQVDLPYMLLRLRQGIGRLIRTSSDHGTIHLFVDSYTSEEVLRHIGNVLPVKPEIK</sequence>
<dbReference type="SUPFAM" id="SSF52540">
    <property type="entry name" value="P-loop containing nucleoside triphosphate hydrolases"/>
    <property type="match status" value="1"/>
</dbReference>
<evidence type="ECO:0000256" key="4">
    <source>
        <dbReference type="ARBA" id="ARBA00038058"/>
    </source>
</evidence>
<accession>A0A927CZA1</accession>
<evidence type="ECO:0000259" key="5">
    <source>
        <dbReference type="PROSITE" id="PS51193"/>
    </source>
</evidence>
<evidence type="ECO:0000256" key="1">
    <source>
        <dbReference type="ARBA" id="ARBA00022741"/>
    </source>
</evidence>
<dbReference type="SMART" id="SM00491">
    <property type="entry name" value="HELICc2"/>
    <property type="match status" value="1"/>
</dbReference>
<dbReference type="AlphaFoldDB" id="A0A927CZA1"/>
<dbReference type="PANTHER" id="PTHR11472:SF57">
    <property type="entry name" value="ATP-DEPENDENT HELICASE YPVA-RELATED"/>
    <property type="match status" value="1"/>
</dbReference>
<dbReference type="RefSeq" id="WP_191000000.1">
    <property type="nucleotide sequence ID" value="NZ_JACXSI010000069.1"/>
</dbReference>
<dbReference type="GO" id="GO:0016818">
    <property type="term" value="F:hydrolase activity, acting on acid anhydrides, in phosphorus-containing anhydrides"/>
    <property type="evidence" value="ECO:0007669"/>
    <property type="project" value="InterPro"/>
</dbReference>
<dbReference type="PROSITE" id="PS51193">
    <property type="entry name" value="HELICASE_ATP_BIND_2"/>
    <property type="match status" value="1"/>
</dbReference>
<gene>
    <name evidence="6" type="ORF">IEO70_19130</name>
</gene>
<reference evidence="6" key="1">
    <citation type="submission" date="2020-09" db="EMBL/GenBank/DDBJ databases">
        <title>Bacillus faecalis sp. nov., a moderately halophilic bacterium isolated from cow faeces.</title>
        <authorList>
            <person name="Jiang L."/>
            <person name="Lee J."/>
        </authorList>
    </citation>
    <scope>NUCLEOTIDE SEQUENCE</scope>
    <source>
        <strain evidence="6">AGMB 02131</strain>
    </source>
</reference>
<dbReference type="Gene3D" id="3.40.50.300">
    <property type="entry name" value="P-loop containing nucleotide triphosphate hydrolases"/>
    <property type="match status" value="2"/>
</dbReference>
<evidence type="ECO:0000256" key="2">
    <source>
        <dbReference type="ARBA" id="ARBA00022801"/>
    </source>
</evidence>
<comment type="caution">
    <text evidence="6">The sequence shown here is derived from an EMBL/GenBank/DDBJ whole genome shotgun (WGS) entry which is preliminary data.</text>
</comment>
<protein>
    <submittedName>
        <fullName evidence="6">ATP-dependent DNA helicase</fullName>
    </submittedName>
</protein>
<keyword evidence="7" id="KW-1185">Reference proteome</keyword>
<dbReference type="GO" id="GO:0005524">
    <property type="term" value="F:ATP binding"/>
    <property type="evidence" value="ECO:0007669"/>
    <property type="project" value="UniProtKB-KW"/>
</dbReference>
<dbReference type="InterPro" id="IPR014001">
    <property type="entry name" value="Helicase_ATP-bd"/>
</dbReference>
<dbReference type="GO" id="GO:0003678">
    <property type="term" value="F:DNA helicase activity"/>
    <property type="evidence" value="ECO:0007669"/>
    <property type="project" value="TreeGrafter"/>
</dbReference>
<keyword evidence="2" id="KW-0378">Hydrolase</keyword>
<dbReference type="GO" id="GO:0003676">
    <property type="term" value="F:nucleic acid binding"/>
    <property type="evidence" value="ECO:0007669"/>
    <property type="project" value="InterPro"/>
</dbReference>
<organism evidence="6 7">
    <name type="scientific">Peribacillus faecalis</name>
    <dbReference type="NCBI Taxonomy" id="2772559"/>
    <lineage>
        <taxon>Bacteria</taxon>
        <taxon>Bacillati</taxon>
        <taxon>Bacillota</taxon>
        <taxon>Bacilli</taxon>
        <taxon>Bacillales</taxon>
        <taxon>Bacillaceae</taxon>
        <taxon>Peribacillus</taxon>
    </lineage>
</organism>
<keyword evidence="6" id="KW-0347">Helicase</keyword>
<dbReference type="InterPro" id="IPR006555">
    <property type="entry name" value="ATP-dep_Helicase_C"/>
</dbReference>
<keyword evidence="3" id="KW-0067">ATP-binding</keyword>
<comment type="similarity">
    <text evidence="4">Belongs to the helicase family. DinG subfamily.</text>
</comment>
<dbReference type="SMART" id="SM00487">
    <property type="entry name" value="DEXDc"/>
    <property type="match status" value="1"/>
</dbReference>
<proteinExistence type="inferred from homology"/>
<evidence type="ECO:0000313" key="7">
    <source>
        <dbReference type="Proteomes" id="UP000602076"/>
    </source>
</evidence>